<dbReference type="EMBL" id="AP014967">
    <property type="protein sequence ID" value="BAT14944.1"/>
    <property type="molecule type" value="Genomic_DNA"/>
</dbReference>
<feature type="compositionally biased region" description="Basic residues" evidence="1">
    <location>
        <begin position="151"/>
        <end position="183"/>
    </location>
</feature>
<feature type="region of interest" description="Disordered" evidence="1">
    <location>
        <begin position="149"/>
        <end position="241"/>
    </location>
</feature>
<dbReference type="Pfam" id="PF22486">
    <property type="entry name" value="MATH_2"/>
    <property type="match status" value="1"/>
</dbReference>
<feature type="non-terminal residue" evidence="3">
    <location>
        <position position="1"/>
    </location>
</feature>
<dbReference type="Proteomes" id="UP000059680">
    <property type="component" value="Chromosome 11"/>
</dbReference>
<evidence type="ECO:0000313" key="4">
    <source>
        <dbReference type="Proteomes" id="UP000059680"/>
    </source>
</evidence>
<evidence type="ECO:0000256" key="1">
    <source>
        <dbReference type="SAM" id="MobiDB-lite"/>
    </source>
</evidence>
<feature type="domain" description="MATH" evidence="2">
    <location>
        <begin position="40"/>
        <end position="125"/>
    </location>
</feature>
<dbReference type="CDD" id="cd00121">
    <property type="entry name" value="MATH"/>
    <property type="match status" value="1"/>
</dbReference>
<dbReference type="GO" id="GO:0016567">
    <property type="term" value="P:protein ubiquitination"/>
    <property type="evidence" value="ECO:0007669"/>
    <property type="project" value="InterPro"/>
</dbReference>
<dbReference type="InterPro" id="IPR008974">
    <property type="entry name" value="TRAF-like"/>
</dbReference>
<dbReference type="Gene3D" id="2.60.210.10">
    <property type="entry name" value="Apoptosis, Tumor Necrosis Factor Receptor Associated Protein 2, Chain A"/>
    <property type="match status" value="1"/>
</dbReference>
<proteinExistence type="predicted"/>
<organism evidence="3 4">
    <name type="scientific">Oryza sativa subsp. japonica</name>
    <name type="common">Rice</name>
    <dbReference type="NCBI Taxonomy" id="39947"/>
    <lineage>
        <taxon>Eukaryota</taxon>
        <taxon>Viridiplantae</taxon>
        <taxon>Streptophyta</taxon>
        <taxon>Embryophyta</taxon>
        <taxon>Tracheophyta</taxon>
        <taxon>Spermatophyta</taxon>
        <taxon>Magnoliopsida</taxon>
        <taxon>Liliopsida</taxon>
        <taxon>Poales</taxon>
        <taxon>Poaceae</taxon>
        <taxon>BOP clade</taxon>
        <taxon>Oryzoideae</taxon>
        <taxon>Oryzeae</taxon>
        <taxon>Oryzinae</taxon>
        <taxon>Oryza</taxon>
        <taxon>Oryza sativa</taxon>
    </lineage>
</organism>
<feature type="compositionally biased region" description="Basic residues" evidence="1">
    <location>
        <begin position="206"/>
        <end position="231"/>
    </location>
</feature>
<dbReference type="AlphaFoldDB" id="A0A0P0Y4S3"/>
<dbReference type="FunCoup" id="A0A0P0Y4S3">
    <property type="interactions" value="182"/>
</dbReference>
<evidence type="ECO:0000313" key="3">
    <source>
        <dbReference type="EMBL" id="BAT14944.1"/>
    </source>
</evidence>
<feature type="compositionally biased region" description="Low complexity" evidence="1">
    <location>
        <begin position="184"/>
        <end position="196"/>
    </location>
</feature>
<feature type="compositionally biased region" description="Low complexity" evidence="1">
    <location>
        <begin position="232"/>
        <end position="241"/>
    </location>
</feature>
<protein>
    <submittedName>
        <fullName evidence="3">Os11g0630900 protein</fullName>
    </submittedName>
</protein>
<dbReference type="InParanoid" id="A0A0P0Y4S3"/>
<keyword evidence="4" id="KW-1185">Reference proteome</keyword>
<dbReference type="PROSITE" id="PS50144">
    <property type="entry name" value="MATH"/>
    <property type="match status" value="1"/>
</dbReference>
<accession>A0A0P0Y4S3</accession>
<name>A0A0P0Y4S3_ORYSJ</name>
<reference evidence="3 4" key="3">
    <citation type="journal article" date="2013" name="Rice">
        <title>Improvement of the Oryza sativa Nipponbare reference genome using next generation sequence and optical map data.</title>
        <authorList>
            <person name="Kawahara Y."/>
            <person name="de la Bastide M."/>
            <person name="Hamilton J.P."/>
            <person name="Kanamori H."/>
            <person name="McCombie W.R."/>
            <person name="Ouyang S."/>
            <person name="Schwartz D.C."/>
            <person name="Tanaka T."/>
            <person name="Wu J."/>
            <person name="Zhou S."/>
            <person name="Childs K.L."/>
            <person name="Davidson R.M."/>
            <person name="Lin H."/>
            <person name="Quesada-Ocampo L."/>
            <person name="Vaillancourt B."/>
            <person name="Sakai H."/>
            <person name="Lee S.S."/>
            <person name="Kim J."/>
            <person name="Numa H."/>
            <person name="Itoh T."/>
            <person name="Buell C.R."/>
            <person name="Matsumoto T."/>
        </authorList>
    </citation>
    <scope>NUCLEOTIDE SEQUENCE [LARGE SCALE GENOMIC DNA]</scope>
    <source>
        <strain evidence="4">cv. Nipponbare</strain>
    </source>
</reference>
<dbReference type="SUPFAM" id="SSF49599">
    <property type="entry name" value="TRAF domain-like"/>
    <property type="match status" value="1"/>
</dbReference>
<dbReference type="InterPro" id="IPR002083">
    <property type="entry name" value="MATH/TRAF_dom"/>
</dbReference>
<dbReference type="PANTHER" id="PTHR26379:SF215">
    <property type="entry name" value="BTB DOMAIN-CONTAINING PROTEIN"/>
    <property type="match status" value="1"/>
</dbReference>
<dbReference type="STRING" id="39947.A0A0P0Y4S3"/>
<evidence type="ECO:0000259" key="2">
    <source>
        <dbReference type="PROSITE" id="PS50144"/>
    </source>
</evidence>
<sequence length="241" mass="26634">TGRRDRTAKTICQSATMGSRSCVAEANGSTSTIVAAAKPTGHHILKIDGYSRTKAMVAAGDSIDSCRFHVGDHAWRIRYYPNGTDRSNQNPDAISVMLELQDATAAAGRNGAAVKAQFVFSLLDEEAHLPQQRAQLPFLRRIQELGIPPIHHPRRPRQVGAPRRRRLRRPVRRHRHGRHRAPRRAGVPPRRAGAGLAPPPGPPPLHRGRRGRHVQGGRWRGVRRAQVRARRPVAGVQGRAI</sequence>
<gene>
    <name evidence="3" type="ordered locus">Os11g0630900</name>
    <name evidence="3" type="ORF">OSNPB_110630900</name>
</gene>
<dbReference type="PANTHER" id="PTHR26379">
    <property type="entry name" value="BTB/POZ AND MATH DOMAIN-CONTAINING PROTEIN 1"/>
    <property type="match status" value="1"/>
</dbReference>
<dbReference type="Gramene" id="Os11t0630900-01">
    <property type="protein sequence ID" value="Os11t0630900-01"/>
    <property type="gene ID" value="Os11g0630900"/>
</dbReference>
<dbReference type="InterPro" id="IPR045005">
    <property type="entry name" value="BPM1-6"/>
</dbReference>
<dbReference type="PaxDb" id="39947-A0A0P0Y4S3"/>
<reference evidence="4" key="1">
    <citation type="journal article" date="2005" name="Nature">
        <title>The map-based sequence of the rice genome.</title>
        <authorList>
            <consortium name="International rice genome sequencing project (IRGSP)"/>
            <person name="Matsumoto T."/>
            <person name="Wu J."/>
            <person name="Kanamori H."/>
            <person name="Katayose Y."/>
            <person name="Fujisawa M."/>
            <person name="Namiki N."/>
            <person name="Mizuno H."/>
            <person name="Yamamoto K."/>
            <person name="Antonio B.A."/>
            <person name="Baba T."/>
            <person name="Sakata K."/>
            <person name="Nagamura Y."/>
            <person name="Aoki H."/>
            <person name="Arikawa K."/>
            <person name="Arita K."/>
            <person name="Bito T."/>
            <person name="Chiden Y."/>
            <person name="Fujitsuka N."/>
            <person name="Fukunaka R."/>
            <person name="Hamada M."/>
            <person name="Harada C."/>
            <person name="Hayashi A."/>
            <person name="Hijishita S."/>
            <person name="Honda M."/>
            <person name="Hosokawa S."/>
            <person name="Ichikawa Y."/>
            <person name="Idonuma A."/>
            <person name="Iijima M."/>
            <person name="Ikeda M."/>
            <person name="Ikeno M."/>
            <person name="Ito K."/>
            <person name="Ito S."/>
            <person name="Ito T."/>
            <person name="Ito Y."/>
            <person name="Ito Y."/>
            <person name="Iwabuchi A."/>
            <person name="Kamiya K."/>
            <person name="Karasawa W."/>
            <person name="Kurita K."/>
            <person name="Katagiri S."/>
            <person name="Kikuta A."/>
            <person name="Kobayashi H."/>
            <person name="Kobayashi N."/>
            <person name="Machita K."/>
            <person name="Maehara T."/>
            <person name="Masukawa M."/>
            <person name="Mizubayashi T."/>
            <person name="Mukai Y."/>
            <person name="Nagasaki H."/>
            <person name="Nagata Y."/>
            <person name="Naito S."/>
            <person name="Nakashima M."/>
            <person name="Nakama Y."/>
            <person name="Nakamichi Y."/>
            <person name="Nakamura M."/>
            <person name="Meguro A."/>
            <person name="Negishi M."/>
            <person name="Ohta I."/>
            <person name="Ohta T."/>
            <person name="Okamoto M."/>
            <person name="Ono N."/>
            <person name="Saji S."/>
            <person name="Sakaguchi M."/>
            <person name="Sakai K."/>
            <person name="Shibata M."/>
            <person name="Shimokawa T."/>
            <person name="Song J."/>
            <person name="Takazaki Y."/>
            <person name="Terasawa K."/>
            <person name="Tsugane M."/>
            <person name="Tsuji K."/>
            <person name="Ueda S."/>
            <person name="Waki K."/>
            <person name="Yamagata H."/>
            <person name="Yamamoto M."/>
            <person name="Yamamoto S."/>
            <person name="Yamane H."/>
            <person name="Yoshiki S."/>
            <person name="Yoshihara R."/>
            <person name="Yukawa K."/>
            <person name="Zhong H."/>
            <person name="Yano M."/>
            <person name="Yuan Q."/>
            <person name="Ouyang S."/>
            <person name="Liu J."/>
            <person name="Jones K.M."/>
            <person name="Gansberger K."/>
            <person name="Moffat K."/>
            <person name="Hill J."/>
            <person name="Bera J."/>
            <person name="Fadrosh D."/>
            <person name="Jin S."/>
            <person name="Johri S."/>
            <person name="Kim M."/>
            <person name="Overton L."/>
            <person name="Reardon M."/>
            <person name="Tsitrin T."/>
            <person name="Vuong H."/>
            <person name="Weaver B."/>
            <person name="Ciecko A."/>
            <person name="Tallon L."/>
            <person name="Jackson J."/>
            <person name="Pai G."/>
            <person name="Aken S.V."/>
            <person name="Utterback T."/>
            <person name="Reidmuller S."/>
            <person name="Feldblyum T."/>
            <person name="Hsiao J."/>
            <person name="Zismann V."/>
            <person name="Iobst S."/>
            <person name="de Vazeille A.R."/>
            <person name="Buell C.R."/>
            <person name="Ying K."/>
            <person name="Li Y."/>
            <person name="Lu T."/>
            <person name="Huang Y."/>
            <person name="Zhao Q."/>
            <person name="Feng Q."/>
            <person name="Zhang L."/>
            <person name="Zhu J."/>
            <person name="Weng Q."/>
            <person name="Mu J."/>
            <person name="Lu Y."/>
            <person name="Fan D."/>
            <person name="Liu Y."/>
            <person name="Guan J."/>
            <person name="Zhang Y."/>
            <person name="Yu S."/>
            <person name="Liu X."/>
            <person name="Zhang Y."/>
            <person name="Hong G."/>
            <person name="Han B."/>
            <person name="Choisne N."/>
            <person name="Demange N."/>
            <person name="Orjeda G."/>
            <person name="Samain S."/>
            <person name="Cattolico L."/>
            <person name="Pelletier E."/>
            <person name="Couloux A."/>
            <person name="Segurens B."/>
            <person name="Wincker P."/>
            <person name="D'Hont A."/>
            <person name="Scarpelli C."/>
            <person name="Weissenbach J."/>
            <person name="Salanoubat M."/>
            <person name="Quetier F."/>
            <person name="Yu Y."/>
            <person name="Kim H.R."/>
            <person name="Rambo T."/>
            <person name="Currie J."/>
            <person name="Collura K."/>
            <person name="Luo M."/>
            <person name="Yang T."/>
            <person name="Ammiraju J.S.S."/>
            <person name="Engler F."/>
            <person name="Soderlund C."/>
            <person name="Wing R.A."/>
            <person name="Palmer L.E."/>
            <person name="de la Bastide M."/>
            <person name="Spiegel L."/>
            <person name="Nascimento L."/>
            <person name="Zutavern T."/>
            <person name="O'Shaughnessy A."/>
            <person name="Dike S."/>
            <person name="Dedhia N."/>
            <person name="Preston R."/>
            <person name="Balija V."/>
            <person name="McCombie W.R."/>
            <person name="Chow T."/>
            <person name="Chen H."/>
            <person name="Chung M."/>
            <person name="Chen C."/>
            <person name="Shaw J."/>
            <person name="Wu H."/>
            <person name="Hsiao K."/>
            <person name="Chao Y."/>
            <person name="Chu M."/>
            <person name="Cheng C."/>
            <person name="Hour A."/>
            <person name="Lee P."/>
            <person name="Lin S."/>
            <person name="Lin Y."/>
            <person name="Liou J."/>
            <person name="Liu S."/>
            <person name="Hsing Y."/>
            <person name="Raghuvanshi S."/>
            <person name="Mohanty A."/>
            <person name="Bharti A.K."/>
            <person name="Gaur A."/>
            <person name="Gupta V."/>
            <person name="Kumar D."/>
            <person name="Ravi V."/>
            <person name="Vij S."/>
            <person name="Kapur A."/>
            <person name="Khurana P."/>
            <person name="Khurana P."/>
            <person name="Khurana J.P."/>
            <person name="Tyagi A.K."/>
            <person name="Gaikwad K."/>
            <person name="Singh A."/>
            <person name="Dalal V."/>
            <person name="Srivastava S."/>
            <person name="Dixit A."/>
            <person name="Pal A.K."/>
            <person name="Ghazi I.A."/>
            <person name="Yadav M."/>
            <person name="Pandit A."/>
            <person name="Bhargava A."/>
            <person name="Sureshbabu K."/>
            <person name="Batra K."/>
            <person name="Sharma T.R."/>
            <person name="Mohapatra T."/>
            <person name="Singh N.K."/>
            <person name="Messing J."/>
            <person name="Nelson A.B."/>
            <person name="Fuks G."/>
            <person name="Kavchok S."/>
            <person name="Keizer G."/>
            <person name="Linton E."/>
            <person name="Llaca V."/>
            <person name="Song R."/>
            <person name="Tanyolac B."/>
            <person name="Young S."/>
            <person name="Ho-Il K."/>
            <person name="Hahn J.H."/>
            <person name="Sangsakoo G."/>
            <person name="Vanavichit A."/>
            <person name="de Mattos Luiz.A.T."/>
            <person name="Zimmer P.D."/>
            <person name="Malone G."/>
            <person name="Dellagostin O."/>
            <person name="de Oliveira A.C."/>
            <person name="Bevan M."/>
            <person name="Bancroft I."/>
            <person name="Minx P."/>
            <person name="Cordum H."/>
            <person name="Wilson R."/>
            <person name="Cheng Z."/>
            <person name="Jin W."/>
            <person name="Jiang J."/>
            <person name="Leong S.A."/>
            <person name="Iwama H."/>
            <person name="Gojobori T."/>
            <person name="Itoh T."/>
            <person name="Niimura Y."/>
            <person name="Fujii Y."/>
            <person name="Habara T."/>
            <person name="Sakai H."/>
            <person name="Sato Y."/>
            <person name="Wilson G."/>
            <person name="Kumar K."/>
            <person name="McCouch S."/>
            <person name="Juretic N."/>
            <person name="Hoen D."/>
            <person name="Wright S."/>
            <person name="Bruskiewich R."/>
            <person name="Bureau T."/>
            <person name="Miyao A."/>
            <person name="Hirochika H."/>
            <person name="Nishikawa T."/>
            <person name="Kadowaki K."/>
            <person name="Sugiura M."/>
            <person name="Burr B."/>
            <person name="Sasaki T."/>
        </authorList>
    </citation>
    <scope>NUCLEOTIDE SEQUENCE [LARGE SCALE GENOMIC DNA]</scope>
    <source>
        <strain evidence="4">cv. Nipponbare</strain>
    </source>
</reference>
<reference evidence="3 4" key="2">
    <citation type="journal article" date="2013" name="Plant Cell Physiol.">
        <title>Rice Annotation Project Database (RAP-DB): an integrative and interactive database for rice genomics.</title>
        <authorList>
            <person name="Sakai H."/>
            <person name="Lee S.S."/>
            <person name="Tanaka T."/>
            <person name="Numa H."/>
            <person name="Kim J."/>
            <person name="Kawahara Y."/>
            <person name="Wakimoto H."/>
            <person name="Yang C.C."/>
            <person name="Iwamoto M."/>
            <person name="Abe T."/>
            <person name="Yamada Y."/>
            <person name="Muto A."/>
            <person name="Inokuchi H."/>
            <person name="Ikemura T."/>
            <person name="Matsumoto T."/>
            <person name="Sasaki T."/>
            <person name="Itoh T."/>
        </authorList>
    </citation>
    <scope>NUCLEOTIDE SEQUENCE [LARGE SCALE GENOMIC DNA]</scope>
    <source>
        <strain evidence="4">cv. Nipponbare</strain>
    </source>
</reference>